<dbReference type="STRING" id="1445510.YC6258_00704"/>
<evidence type="ECO:0000313" key="6">
    <source>
        <dbReference type="Proteomes" id="UP000032266"/>
    </source>
</evidence>
<dbReference type="Proteomes" id="UP000032266">
    <property type="component" value="Chromosome"/>
</dbReference>
<keyword evidence="6" id="KW-1185">Reference proteome</keyword>
<feature type="binding site" evidence="2">
    <location>
        <position position="63"/>
    </location>
    <ligand>
        <name>Cu cation</name>
        <dbReference type="ChEBI" id="CHEBI:23378"/>
    </ligand>
</feature>
<dbReference type="HOGENOM" id="CLU_1494218_0_0_6"/>
<protein>
    <submittedName>
        <fullName evidence="5">Uncharacterized protein SCO1/SenC/PrrC, involved in biogenesis of respiratory and photosynthetic system</fullName>
    </submittedName>
</protein>
<evidence type="ECO:0000256" key="3">
    <source>
        <dbReference type="PIRSR" id="PIRSR603782-2"/>
    </source>
</evidence>
<gene>
    <name evidence="5" type="ORF">YC6258_00704</name>
</gene>
<evidence type="ECO:0000256" key="2">
    <source>
        <dbReference type="PIRSR" id="PIRSR603782-1"/>
    </source>
</evidence>
<keyword evidence="4" id="KW-0472">Membrane</keyword>
<proteinExistence type="inferred from homology"/>
<dbReference type="InterPro" id="IPR036249">
    <property type="entry name" value="Thioredoxin-like_sf"/>
</dbReference>
<name>A0A0C5VRB0_9GAMM</name>
<evidence type="ECO:0000256" key="4">
    <source>
        <dbReference type="SAM" id="Phobius"/>
    </source>
</evidence>
<dbReference type="Pfam" id="PF02630">
    <property type="entry name" value="SCO1-SenC"/>
    <property type="match status" value="1"/>
</dbReference>
<accession>A0A0C5VRB0</accession>
<feature type="transmembrane region" description="Helical" evidence="4">
    <location>
        <begin position="54"/>
        <end position="72"/>
    </location>
</feature>
<dbReference type="SUPFAM" id="SSF52833">
    <property type="entry name" value="Thioredoxin-like"/>
    <property type="match status" value="1"/>
</dbReference>
<evidence type="ECO:0000256" key="1">
    <source>
        <dbReference type="ARBA" id="ARBA00010996"/>
    </source>
</evidence>
<dbReference type="KEGG" id="gsn:YC6258_00704"/>
<dbReference type="InterPro" id="IPR003782">
    <property type="entry name" value="SCO1/SenC"/>
</dbReference>
<reference evidence="5 6" key="1">
    <citation type="submission" date="2014-01" db="EMBL/GenBank/DDBJ databases">
        <title>Full genme sequencing of cellulolytic bacterium Gynuella sunshinyii YC6258T gen. nov., sp. nov.</title>
        <authorList>
            <person name="Khan H."/>
            <person name="Chung E.J."/>
            <person name="Chung Y.R."/>
        </authorList>
    </citation>
    <scope>NUCLEOTIDE SEQUENCE [LARGE SCALE GENOMIC DNA]</scope>
    <source>
        <strain evidence="5 6">YC6258</strain>
    </source>
</reference>
<keyword evidence="2" id="KW-0186">Copper</keyword>
<keyword evidence="4" id="KW-1133">Transmembrane helix</keyword>
<feature type="disulfide bond" description="Redox-active" evidence="3">
    <location>
        <begin position="63"/>
        <end position="67"/>
    </location>
</feature>
<evidence type="ECO:0000313" key="5">
    <source>
        <dbReference type="EMBL" id="AJQ92754.1"/>
    </source>
</evidence>
<feature type="transmembrane region" description="Helical" evidence="4">
    <location>
        <begin position="12"/>
        <end position="34"/>
    </location>
</feature>
<keyword evidence="3" id="KW-1015">Disulfide bond</keyword>
<feature type="binding site" evidence="2">
    <location>
        <position position="147"/>
    </location>
    <ligand>
        <name>Cu cation</name>
        <dbReference type="ChEBI" id="CHEBI:23378"/>
    </ligand>
</feature>
<dbReference type="GO" id="GO:0046872">
    <property type="term" value="F:metal ion binding"/>
    <property type="evidence" value="ECO:0007669"/>
    <property type="project" value="UniProtKB-KW"/>
</dbReference>
<organism evidence="5 6">
    <name type="scientific">Gynuella sunshinyii YC6258</name>
    <dbReference type="NCBI Taxonomy" id="1445510"/>
    <lineage>
        <taxon>Bacteria</taxon>
        <taxon>Pseudomonadati</taxon>
        <taxon>Pseudomonadota</taxon>
        <taxon>Gammaproteobacteria</taxon>
        <taxon>Oceanospirillales</taxon>
        <taxon>Saccharospirillaceae</taxon>
        <taxon>Gynuella</taxon>
    </lineage>
</organism>
<feature type="binding site" evidence="2">
    <location>
        <position position="67"/>
    </location>
    <ligand>
        <name>Cu cation</name>
        <dbReference type="ChEBI" id="CHEBI:23378"/>
    </ligand>
</feature>
<dbReference type="EMBL" id="CP007142">
    <property type="protein sequence ID" value="AJQ92754.1"/>
    <property type="molecule type" value="Genomic_DNA"/>
</dbReference>
<comment type="similarity">
    <text evidence="1">Belongs to the SCO1/2 family.</text>
</comment>
<sequence length="180" mass="20232">MDQRLKRRLGWIILPPLTFFWLFIAGWLSGLGNGLHPNRPIDQVDSILQDSDEALVYFGFVSCSTVCPVALANMSAMHRNARHPDHSRLVFISVEPYVPAESSRAFAQYFDPDFHAIQPDEQQLDNLLTAFKASASTSVRKPGEVDHLDVIYHLKRDQGQWLMAGIYPGNTSVNPLNLSP</sequence>
<dbReference type="AlphaFoldDB" id="A0A0C5VRB0"/>
<dbReference type="Gene3D" id="3.40.30.10">
    <property type="entry name" value="Glutaredoxin"/>
    <property type="match status" value="1"/>
</dbReference>
<keyword evidence="2" id="KW-0479">Metal-binding</keyword>
<keyword evidence="4" id="KW-0812">Transmembrane</keyword>